<dbReference type="SUPFAM" id="SSF103107">
    <property type="entry name" value="Hypothetical protein c14orf129, hspc210"/>
    <property type="match status" value="1"/>
</dbReference>
<dbReference type="Gene3D" id="3.30.2280.10">
    <property type="entry name" value="Hypothetical protein (hspc210)"/>
    <property type="match status" value="1"/>
</dbReference>
<dbReference type="Pfam" id="PF15044">
    <property type="entry name" value="CLU_N"/>
    <property type="match status" value="1"/>
</dbReference>
<feature type="compositionally biased region" description="Basic residues" evidence="3">
    <location>
        <begin position="1304"/>
        <end position="1315"/>
    </location>
</feature>
<organism evidence="5 6">
    <name type="scientific">Pichia kudriavzevii</name>
    <name type="common">Yeast</name>
    <name type="synonym">Issatchenkia orientalis</name>
    <dbReference type="NCBI Taxonomy" id="4909"/>
    <lineage>
        <taxon>Eukaryota</taxon>
        <taxon>Fungi</taxon>
        <taxon>Dikarya</taxon>
        <taxon>Ascomycota</taxon>
        <taxon>Saccharomycotina</taxon>
        <taxon>Pichiomycetes</taxon>
        <taxon>Pichiales</taxon>
        <taxon>Pichiaceae</taxon>
        <taxon>Pichia</taxon>
    </lineage>
</organism>
<comment type="caution">
    <text evidence="5">The sequence shown here is derived from an EMBL/GenBank/DDBJ whole genome shotgun (WGS) entry which is preliminary data.</text>
</comment>
<evidence type="ECO:0000256" key="3">
    <source>
        <dbReference type="SAM" id="MobiDB-lite"/>
    </source>
</evidence>
<feature type="coiled-coil region" evidence="2">
    <location>
        <begin position="136"/>
        <end position="178"/>
    </location>
</feature>
<dbReference type="SUPFAM" id="SSF48452">
    <property type="entry name" value="TPR-like"/>
    <property type="match status" value="1"/>
</dbReference>
<dbReference type="PROSITE" id="PS51823">
    <property type="entry name" value="CLU"/>
    <property type="match status" value="1"/>
</dbReference>
<reference evidence="6" key="1">
    <citation type="journal article" date="2017" name="Genome Announc.">
        <title>Genome sequences of Cyberlindnera fabianii 65, Pichia kudriavzevii 129, and Saccharomyces cerevisiae 131 isolated from fermented masau fruits in Zimbabwe.</title>
        <authorList>
            <person name="van Rijswijck I.M.H."/>
            <person name="Derks M.F.L."/>
            <person name="Abee T."/>
            <person name="de Ridder D."/>
            <person name="Smid E.J."/>
        </authorList>
    </citation>
    <scope>NUCLEOTIDE SEQUENCE [LARGE SCALE GENOMIC DNA]</scope>
    <source>
        <strain evidence="6">129</strain>
    </source>
</reference>
<dbReference type="InterPro" id="IPR023231">
    <property type="entry name" value="GSKIP_dom_sf"/>
</dbReference>
<dbReference type="EMBL" id="MQVM01000010">
    <property type="protein sequence ID" value="ONH74414.1"/>
    <property type="molecule type" value="Genomic_DNA"/>
</dbReference>
<dbReference type="VEuPathDB" id="FungiDB:C5L36_0A10340"/>
<protein>
    <submittedName>
        <fullName evidence="5">Clustered mitochondria protein</fullName>
    </submittedName>
</protein>
<evidence type="ECO:0000256" key="1">
    <source>
        <dbReference type="ARBA" id="ARBA00022490"/>
    </source>
</evidence>
<feature type="region of interest" description="Disordered" evidence="3">
    <location>
        <begin position="1247"/>
        <end position="1315"/>
    </location>
</feature>
<evidence type="ECO:0000313" key="6">
    <source>
        <dbReference type="Proteomes" id="UP000189274"/>
    </source>
</evidence>
<dbReference type="Pfam" id="PF13236">
    <property type="entry name" value="CLU"/>
    <property type="match status" value="1"/>
</dbReference>
<dbReference type="PANTHER" id="PTHR12601">
    <property type="entry name" value="EUKARYOTIC TRANSLATION INITIATION FACTOR 3 SUBUNIT EIF-3"/>
    <property type="match status" value="1"/>
</dbReference>
<feature type="coiled-coil region" evidence="2">
    <location>
        <begin position="733"/>
        <end position="813"/>
    </location>
</feature>
<dbReference type="PANTHER" id="PTHR12601:SF6">
    <property type="entry name" value="CLUSTERED MITOCHONDRIA PROTEIN HOMOLOG"/>
    <property type="match status" value="1"/>
</dbReference>
<dbReference type="InterPro" id="IPR033646">
    <property type="entry name" value="CLU-central"/>
</dbReference>
<evidence type="ECO:0000259" key="4">
    <source>
        <dbReference type="PROSITE" id="PS51823"/>
    </source>
</evidence>
<dbReference type="Proteomes" id="UP000189274">
    <property type="component" value="Unassembled WGS sequence"/>
</dbReference>
<feature type="compositionally biased region" description="Basic and acidic residues" evidence="3">
    <location>
        <begin position="1247"/>
        <end position="1272"/>
    </location>
</feature>
<dbReference type="Gene3D" id="1.25.40.10">
    <property type="entry name" value="Tetratricopeptide repeat domain"/>
    <property type="match status" value="2"/>
</dbReference>
<accession>A0A1V2LP76</accession>
<dbReference type="InterPro" id="IPR011990">
    <property type="entry name" value="TPR-like_helical_dom_sf"/>
</dbReference>
<proteinExistence type="predicted"/>
<evidence type="ECO:0000313" key="5">
    <source>
        <dbReference type="EMBL" id="ONH74414.1"/>
    </source>
</evidence>
<keyword evidence="1" id="KW-0963">Cytoplasm</keyword>
<dbReference type="GO" id="GO:0005737">
    <property type="term" value="C:cytoplasm"/>
    <property type="evidence" value="ECO:0007669"/>
    <property type="project" value="TreeGrafter"/>
</dbReference>
<feature type="domain" description="Clu" evidence="4">
    <location>
        <begin position="323"/>
        <end position="583"/>
    </location>
</feature>
<keyword evidence="2" id="KW-0175">Coiled coil</keyword>
<evidence type="ECO:0000256" key="2">
    <source>
        <dbReference type="SAM" id="Coils"/>
    </source>
</evidence>
<dbReference type="InterPro" id="IPR027523">
    <property type="entry name" value="CLU_prot"/>
</dbReference>
<gene>
    <name evidence="5" type="ORF">BOH78_2510</name>
</gene>
<dbReference type="CDD" id="cd15466">
    <property type="entry name" value="CLU-central"/>
    <property type="match status" value="1"/>
</dbReference>
<dbReference type="GO" id="GO:0003729">
    <property type="term" value="F:mRNA binding"/>
    <property type="evidence" value="ECO:0007669"/>
    <property type="project" value="TreeGrafter"/>
</dbReference>
<dbReference type="InterPro" id="IPR025697">
    <property type="entry name" value="CLU_dom"/>
</dbReference>
<dbReference type="Pfam" id="PF12807">
    <property type="entry name" value="eIF3_p135"/>
    <property type="match status" value="1"/>
</dbReference>
<sequence>MSETKTQEEQQPQSGEEKIVSLKVVIPGSDEPLEIPCSVEDTLFDITETLKVLPSTREYTAYKLKLNGATFPEETLIGDLLKNGENAKLILEPSPYNEITARKHVVNARIAAGLDSQYDSFAEYSGVNAGASTYAQLNLNETVSQAKKEKENQEENKKDEAEDNFKVTDDEKKEIKEIVDQMISLSPQLDSVATVPPIKPSPALKSLFISQWYPADMSRKLAGDLFYLQVKTLENSVFNITAHVSGFFVNGSSDNKFDGSISTLRNVKTSMDYSLLSLLKALSPSFEKQLAKNDEILSKCSLETYTVPTSTVVTAPWLVSKVEAPTPDLGKSQYNYLYGGIDGSDLQVDWNKDYQFFKDLPTEDLTQRFNREQTLISNTSDFTTAATKGAMSVIRGEIEPVNPEEDPQFHVFLKNGIFYSKAVDSIGQFQESGGNDAARTAAGKDIGSLKYLNKYDIKGIHSLLTTVVDYLGQRIVCQAPVPGILATDENIPVDGEKLPELEQSVKYGFIDDHSDVVADQSFAETFKEVGEAFHLKPHKVWNKDGSKVVDVVTSASTKGTKGSDERKYIIDLFRTTPLDIEFIEEHYDSKNADSYPHREATLRHEAINEWIKRETAVAVKKETEKLEKEGKVDPENKPTIGIDNSLFLLNPDAFSLTPAPTSELAAELKKDEEKVREVSKFVGGVLVPEFIKDMERSEVYNAIDGIHLSKVLHESGINVRYLGKIAKLALERKNEYLKEQQAKLAEIAKINEEVEAQEAKEATDRNAKLEALIAKKKEADEKKEDYPEFKAELEALDKEFKEQAKEKEEEDAKATSKINTVPVANLLQSLHDIALQEMIARAAKHFLRKQLENIPLPLAPYVISHIHNCLLASSANPEPEAPKLNPLLAGIYKDFDLSILKVNSKYVLDSVSKEVFLRYRYVLPQNWAESVKPIQLLRSIALKFGIQWKIRDFAFTKEQLEAQINNQKPKEDTKSGSKKPSKNLEVVSVTFVPEDILCIAPVVKDSIFESNSVPAAWETAIIKLASKEKEEIQEGYFYANQAIQFAERLYGPVNNITATYLTSLGALFKASNDSADAVQLYKKAFQIFERCAGIDSFQSSLALNQLADVLLSNNEPANVMKVYKRLVNSWIFAFDETHSNVHNLLTSAAIILIRLGMNAEAIKVFNKLVELSVKSYGEISQQAAFYHSQLCNLLFGEKKYAESLEHAKLSFEAYKVTLGLKDKSTLDAKRNLAAISGYVQHLKEEAKNSQKREQEARRLEQQQNIHKKEIQRAKQPAPNPELAQKSIDDIVAFINGGSSSDKKPKQKKNKKNSKK</sequence>
<dbReference type="InterPro" id="IPR028275">
    <property type="entry name" value="CLU_N"/>
</dbReference>
<name>A0A1V2LP76_PICKU</name>
<dbReference type="GO" id="GO:0048312">
    <property type="term" value="P:intracellular distribution of mitochondria"/>
    <property type="evidence" value="ECO:0007669"/>
    <property type="project" value="TreeGrafter"/>
</dbReference>